<name>A0A1I4VAE4_9NEIS</name>
<evidence type="ECO:0000256" key="4">
    <source>
        <dbReference type="ARBA" id="ARBA00022970"/>
    </source>
</evidence>
<dbReference type="Pfam" id="PF13458">
    <property type="entry name" value="Peripla_BP_6"/>
    <property type="match status" value="1"/>
</dbReference>
<reference evidence="8" key="1">
    <citation type="submission" date="2016-10" db="EMBL/GenBank/DDBJ databases">
        <authorList>
            <person name="Varghese N."/>
            <person name="Submissions S."/>
        </authorList>
    </citation>
    <scope>NUCLEOTIDE SEQUENCE [LARGE SCALE GENOMIC DNA]</scope>
    <source>
        <strain evidence="8">DSM 6150</strain>
    </source>
</reference>
<dbReference type="CDD" id="cd19983">
    <property type="entry name" value="PBP1_ABC_HAAT-like"/>
    <property type="match status" value="1"/>
</dbReference>
<gene>
    <name evidence="7" type="ORF">SAMN05660284_00196</name>
</gene>
<comment type="similarity">
    <text evidence="1">Belongs to the leucine-binding protein family.</text>
</comment>
<dbReference type="InterPro" id="IPR028081">
    <property type="entry name" value="Leu-bd"/>
</dbReference>
<dbReference type="InterPro" id="IPR000709">
    <property type="entry name" value="Leu_Ile_Val-bd"/>
</dbReference>
<dbReference type="RefSeq" id="WP_091189832.1">
    <property type="nucleotide sequence ID" value="NZ_FOVE01000001.1"/>
</dbReference>
<dbReference type="AlphaFoldDB" id="A0A1I4VAE4"/>
<accession>A0A1I4VAE4</accession>
<feature type="signal peptide" evidence="5">
    <location>
        <begin position="1"/>
        <end position="19"/>
    </location>
</feature>
<dbReference type="PANTHER" id="PTHR30483">
    <property type="entry name" value="LEUCINE-SPECIFIC-BINDING PROTEIN"/>
    <property type="match status" value="1"/>
</dbReference>
<evidence type="ECO:0000313" key="7">
    <source>
        <dbReference type="EMBL" id="SFM98165.1"/>
    </source>
</evidence>
<feature type="domain" description="Leucine-binding protein" evidence="6">
    <location>
        <begin position="25"/>
        <end position="362"/>
    </location>
</feature>
<organism evidence="7 8">
    <name type="scientific">Formivibrio citricus</name>
    <dbReference type="NCBI Taxonomy" id="83765"/>
    <lineage>
        <taxon>Bacteria</taxon>
        <taxon>Pseudomonadati</taxon>
        <taxon>Pseudomonadota</taxon>
        <taxon>Betaproteobacteria</taxon>
        <taxon>Neisseriales</taxon>
        <taxon>Chitinibacteraceae</taxon>
        <taxon>Formivibrio</taxon>
    </lineage>
</organism>
<dbReference type="SUPFAM" id="SSF53822">
    <property type="entry name" value="Periplasmic binding protein-like I"/>
    <property type="match status" value="1"/>
</dbReference>
<evidence type="ECO:0000256" key="3">
    <source>
        <dbReference type="ARBA" id="ARBA00022729"/>
    </source>
</evidence>
<dbReference type="InterPro" id="IPR051010">
    <property type="entry name" value="BCAA_transport"/>
</dbReference>
<dbReference type="GO" id="GO:0006865">
    <property type="term" value="P:amino acid transport"/>
    <property type="evidence" value="ECO:0007669"/>
    <property type="project" value="UniProtKB-KW"/>
</dbReference>
<dbReference type="OrthoDB" id="5290698at2"/>
<proteinExistence type="inferred from homology"/>
<dbReference type="Gene3D" id="3.40.50.2300">
    <property type="match status" value="2"/>
</dbReference>
<evidence type="ECO:0000259" key="6">
    <source>
        <dbReference type="Pfam" id="PF13458"/>
    </source>
</evidence>
<evidence type="ECO:0000256" key="5">
    <source>
        <dbReference type="SAM" id="SignalP"/>
    </source>
</evidence>
<dbReference type="InterPro" id="IPR028082">
    <property type="entry name" value="Peripla_BP_I"/>
</dbReference>
<dbReference type="PANTHER" id="PTHR30483:SF6">
    <property type="entry name" value="PERIPLASMIC BINDING PROTEIN OF ABC TRANSPORTER FOR NATURAL AMINO ACIDS"/>
    <property type="match status" value="1"/>
</dbReference>
<feature type="chain" id="PRO_5017416205" evidence="5">
    <location>
        <begin position="20"/>
        <end position="373"/>
    </location>
</feature>
<keyword evidence="3 5" id="KW-0732">Signal</keyword>
<dbReference type="PRINTS" id="PR00337">
    <property type="entry name" value="LEUILEVALBP"/>
</dbReference>
<dbReference type="Proteomes" id="UP000242869">
    <property type="component" value="Unassembled WGS sequence"/>
</dbReference>
<dbReference type="EMBL" id="FOVE01000001">
    <property type="protein sequence ID" value="SFM98165.1"/>
    <property type="molecule type" value="Genomic_DNA"/>
</dbReference>
<keyword evidence="2" id="KW-0813">Transport</keyword>
<evidence type="ECO:0000256" key="2">
    <source>
        <dbReference type="ARBA" id="ARBA00022448"/>
    </source>
</evidence>
<keyword evidence="8" id="KW-1185">Reference proteome</keyword>
<evidence type="ECO:0000256" key="1">
    <source>
        <dbReference type="ARBA" id="ARBA00010062"/>
    </source>
</evidence>
<dbReference type="STRING" id="83765.SAMN05660284_00196"/>
<protein>
    <submittedName>
        <fullName evidence="7">Branched-chain amino acid transport system substrate-binding protein</fullName>
    </submittedName>
</protein>
<keyword evidence="4" id="KW-0029">Amino-acid transport</keyword>
<evidence type="ECO:0000313" key="8">
    <source>
        <dbReference type="Proteomes" id="UP000242869"/>
    </source>
</evidence>
<sequence>MILSALRIMILLLSFCVFGCNQPQPVKIGFVGTLTGRGADYGMSGRNGVLLAVEEMNTNGGLNGKPVELLVRDDAQDTQAAIRAIEELAAEKVDAVIGGMTSGMTLAMWPVANRLQVVLVSPTATADELVGHDDWLFRLSSPTSVHAKRDADFHFEKKGRRRIAVAYEKTSNRLYTEGYLKDFSTVFTTRGGVITRTIAFDAGVDTDLNMIIKKLLESKPDALLFIANSVDTIQLVQIARRYSKEIPLIGSGWAGTEDFLELGGRSIEGVYVSQYFNRDDKTPAYISFAKAYEKRFREPPGFGAAAAYDSARTVLDAMSRKSRGMKLREALLTLGPFPGTQCPIVFDRFGDANRPSAVTAVRNQQFIVEAVVQ</sequence>